<accession>A0A328AQ16</accession>
<feature type="chain" id="PRO_5016393521" evidence="1">
    <location>
        <begin position="21"/>
        <end position="194"/>
    </location>
</feature>
<dbReference type="AlphaFoldDB" id="A0A328AQ16"/>
<dbReference type="Proteomes" id="UP000249725">
    <property type="component" value="Unassembled WGS sequence"/>
</dbReference>
<dbReference type="EMBL" id="QFYR01000001">
    <property type="protein sequence ID" value="RAK56687.1"/>
    <property type="molecule type" value="Genomic_DNA"/>
</dbReference>
<keyword evidence="3" id="KW-1185">Reference proteome</keyword>
<evidence type="ECO:0000313" key="3">
    <source>
        <dbReference type="Proteomes" id="UP000249725"/>
    </source>
</evidence>
<feature type="signal peptide" evidence="1">
    <location>
        <begin position="1"/>
        <end position="20"/>
    </location>
</feature>
<dbReference type="RefSeq" id="WP_111513038.1">
    <property type="nucleotide sequence ID" value="NZ_QFYR01000001.1"/>
</dbReference>
<sequence>MNAAAAALAICIAIPAAASAASAEYRQDARPADLARLARLDQAWREALSHASPQQLRGLGAVVRPDAALVRPEPTPGAYRCRTLKLGLKGAAPSSGLITYGWFRCRVELTPGGDLILSKTTGSQRPMGHLYPDTRRRQVYLGAVAWGDEGPVRYGDNDERDQIGVFERIGAQRYRLVLPYPKQESTLDILELAR</sequence>
<evidence type="ECO:0000313" key="2">
    <source>
        <dbReference type="EMBL" id="RAK56687.1"/>
    </source>
</evidence>
<dbReference type="InterPro" id="IPR032609">
    <property type="entry name" value="DUF4893"/>
</dbReference>
<gene>
    <name evidence="2" type="ORF">DJ018_01530</name>
</gene>
<proteinExistence type="predicted"/>
<reference evidence="3" key="1">
    <citation type="submission" date="2018-05" db="EMBL/GenBank/DDBJ databases">
        <authorList>
            <person name="Li X."/>
        </authorList>
    </citation>
    <scope>NUCLEOTIDE SEQUENCE [LARGE SCALE GENOMIC DNA]</scope>
    <source>
        <strain evidence="3">YIM 73061</strain>
    </source>
</reference>
<dbReference type="OrthoDB" id="9153930at2"/>
<protein>
    <submittedName>
        <fullName evidence="2">DUF4893 domain-containing protein</fullName>
    </submittedName>
</protein>
<dbReference type="Pfam" id="PF16233">
    <property type="entry name" value="DUF4893"/>
    <property type="match status" value="1"/>
</dbReference>
<comment type="caution">
    <text evidence="2">The sequence shown here is derived from an EMBL/GenBank/DDBJ whole genome shotgun (WGS) entry which is preliminary data.</text>
</comment>
<organism evidence="2 3">
    <name type="scientific">Phenylobacterium deserti</name>
    <dbReference type="NCBI Taxonomy" id="1914756"/>
    <lineage>
        <taxon>Bacteria</taxon>
        <taxon>Pseudomonadati</taxon>
        <taxon>Pseudomonadota</taxon>
        <taxon>Alphaproteobacteria</taxon>
        <taxon>Caulobacterales</taxon>
        <taxon>Caulobacteraceae</taxon>
        <taxon>Phenylobacterium</taxon>
    </lineage>
</organism>
<name>A0A328AQ16_9CAUL</name>
<keyword evidence="1" id="KW-0732">Signal</keyword>
<evidence type="ECO:0000256" key="1">
    <source>
        <dbReference type="SAM" id="SignalP"/>
    </source>
</evidence>